<dbReference type="Proteomes" id="UP001597135">
    <property type="component" value="Unassembled WGS sequence"/>
</dbReference>
<evidence type="ECO:0000313" key="1">
    <source>
        <dbReference type="EMBL" id="MFD1344653.1"/>
    </source>
</evidence>
<keyword evidence="2" id="KW-1185">Reference proteome</keyword>
<dbReference type="EMBL" id="JBHTMU010000060">
    <property type="protein sequence ID" value="MFD1344653.1"/>
    <property type="molecule type" value="Genomic_DNA"/>
</dbReference>
<evidence type="ECO:0000313" key="2">
    <source>
        <dbReference type="Proteomes" id="UP001597135"/>
    </source>
</evidence>
<comment type="caution">
    <text evidence="1">The sequence shown here is derived from an EMBL/GenBank/DDBJ whole genome shotgun (WGS) entry which is preliminary data.</text>
</comment>
<protein>
    <submittedName>
        <fullName evidence="1">Uncharacterized protein</fullName>
    </submittedName>
</protein>
<organism evidence="1 2">
    <name type="scientific">Litorisediminicola beolgyonensis</name>
    <dbReference type="NCBI Taxonomy" id="1173614"/>
    <lineage>
        <taxon>Bacteria</taxon>
        <taxon>Pseudomonadati</taxon>
        <taxon>Pseudomonadota</taxon>
        <taxon>Alphaproteobacteria</taxon>
        <taxon>Rhodobacterales</taxon>
        <taxon>Paracoccaceae</taxon>
        <taxon>Litorisediminicola</taxon>
    </lineage>
</organism>
<proteinExistence type="predicted"/>
<reference evidence="2" key="1">
    <citation type="journal article" date="2019" name="Int. J. Syst. Evol. Microbiol.">
        <title>The Global Catalogue of Microorganisms (GCM) 10K type strain sequencing project: providing services to taxonomists for standard genome sequencing and annotation.</title>
        <authorList>
            <consortium name="The Broad Institute Genomics Platform"/>
            <consortium name="The Broad Institute Genome Sequencing Center for Infectious Disease"/>
            <person name="Wu L."/>
            <person name="Ma J."/>
        </authorList>
    </citation>
    <scope>NUCLEOTIDE SEQUENCE [LARGE SCALE GENOMIC DNA]</scope>
    <source>
        <strain evidence="2">CCUG 62953</strain>
    </source>
</reference>
<dbReference type="RefSeq" id="WP_386806229.1">
    <property type="nucleotide sequence ID" value="NZ_JBHTMU010000060.1"/>
</dbReference>
<name>A0ABW3ZNU7_9RHOB</name>
<sequence>MIDELRAYAAKKLNEVLPILNEARDQRSTANALRLLWEIQRACSDYHLAEMVAASLVSFGRIAPYNNDPVREAVDRLKGAGVLRPVVARSPVCVVTEEFQGPLQELRMLVDNRFKDDSA</sequence>
<gene>
    <name evidence="1" type="ORF">ACFQ4E_19645</name>
</gene>
<accession>A0ABW3ZNU7</accession>